<evidence type="ECO:0000313" key="2">
    <source>
        <dbReference type="EMBL" id="CAG8578714.1"/>
    </source>
</evidence>
<evidence type="ECO:0000313" key="3">
    <source>
        <dbReference type="Proteomes" id="UP000789396"/>
    </source>
</evidence>
<name>A0A9N9G5K7_9GLOM</name>
<reference evidence="2" key="1">
    <citation type="submission" date="2021-06" db="EMBL/GenBank/DDBJ databases">
        <authorList>
            <person name="Kallberg Y."/>
            <person name="Tangrot J."/>
            <person name="Rosling A."/>
        </authorList>
    </citation>
    <scope>NUCLEOTIDE SEQUENCE</scope>
    <source>
        <strain evidence="2">IN212</strain>
    </source>
</reference>
<keyword evidence="3" id="KW-1185">Reference proteome</keyword>
<organism evidence="2 3">
    <name type="scientific">Racocetra fulgida</name>
    <dbReference type="NCBI Taxonomy" id="60492"/>
    <lineage>
        <taxon>Eukaryota</taxon>
        <taxon>Fungi</taxon>
        <taxon>Fungi incertae sedis</taxon>
        <taxon>Mucoromycota</taxon>
        <taxon>Glomeromycotina</taxon>
        <taxon>Glomeromycetes</taxon>
        <taxon>Diversisporales</taxon>
        <taxon>Gigasporaceae</taxon>
        <taxon>Racocetra</taxon>
    </lineage>
</organism>
<proteinExistence type="predicted"/>
<feature type="region of interest" description="Disordered" evidence="1">
    <location>
        <begin position="43"/>
        <end position="64"/>
    </location>
</feature>
<feature type="non-terminal residue" evidence="2">
    <location>
        <position position="1"/>
    </location>
</feature>
<sequence>ITNSQNNDTNYLFISSESSSVLNIFVDSDISKDQNNMLEEQSQHLFDSDSSDQKSDDTCLQIMK</sequence>
<comment type="caution">
    <text evidence="2">The sequence shown here is derived from an EMBL/GenBank/DDBJ whole genome shotgun (WGS) entry which is preliminary data.</text>
</comment>
<gene>
    <name evidence="2" type="ORF">RFULGI_LOCUS5758</name>
</gene>
<evidence type="ECO:0000256" key="1">
    <source>
        <dbReference type="SAM" id="MobiDB-lite"/>
    </source>
</evidence>
<dbReference type="Proteomes" id="UP000789396">
    <property type="component" value="Unassembled WGS sequence"/>
</dbReference>
<dbReference type="AlphaFoldDB" id="A0A9N9G5K7"/>
<protein>
    <submittedName>
        <fullName evidence="2">14828_t:CDS:1</fullName>
    </submittedName>
</protein>
<accession>A0A9N9G5K7</accession>
<dbReference type="EMBL" id="CAJVPZ010006835">
    <property type="protein sequence ID" value="CAG8578714.1"/>
    <property type="molecule type" value="Genomic_DNA"/>
</dbReference>